<dbReference type="OrthoDB" id="5513217at2"/>
<reference evidence="1" key="1">
    <citation type="submission" date="2020-05" db="EMBL/GenBank/DDBJ databases">
        <title>Chitinophaga laudate sp. nov., isolated from a tropical peat swamp.</title>
        <authorList>
            <person name="Goh C.B.S."/>
            <person name="Lee M.S."/>
            <person name="Parimannan S."/>
            <person name="Pasbakhsh P."/>
            <person name="Yule C.M."/>
            <person name="Rajandas H."/>
            <person name="Loke S."/>
            <person name="Croft L."/>
            <person name="Tan J.B.L."/>
        </authorList>
    </citation>
    <scope>NUCLEOTIDE SEQUENCE</scope>
    <source>
        <strain evidence="1">Mgbs1</strain>
    </source>
</reference>
<proteinExistence type="predicted"/>
<dbReference type="Proteomes" id="UP000281028">
    <property type="component" value="Unassembled WGS sequence"/>
</dbReference>
<evidence type="ECO:0000313" key="2">
    <source>
        <dbReference type="Proteomes" id="UP000281028"/>
    </source>
</evidence>
<dbReference type="EMBL" id="RIAR02000001">
    <property type="protein sequence ID" value="NSL85617.1"/>
    <property type="molecule type" value="Genomic_DNA"/>
</dbReference>
<keyword evidence="2" id="KW-1185">Reference proteome</keyword>
<gene>
    <name evidence="1" type="ORF">ECE50_002160</name>
</gene>
<dbReference type="Pfam" id="PF11827">
    <property type="entry name" value="DUF3347"/>
    <property type="match status" value="1"/>
</dbReference>
<protein>
    <submittedName>
        <fullName evidence="1">DUF3347 domain-containing protein</fullName>
    </submittedName>
</protein>
<organism evidence="1 2">
    <name type="scientific">Chitinophaga solisilvae</name>
    <dbReference type="NCBI Taxonomy" id="1233460"/>
    <lineage>
        <taxon>Bacteria</taxon>
        <taxon>Pseudomonadati</taxon>
        <taxon>Bacteroidota</taxon>
        <taxon>Chitinophagia</taxon>
        <taxon>Chitinophagales</taxon>
        <taxon>Chitinophagaceae</taxon>
        <taxon>Chitinophaga</taxon>
    </lineage>
</organism>
<dbReference type="RefSeq" id="WP_127042076.1">
    <property type="nucleotide sequence ID" value="NZ_JAABOK010000011.1"/>
</dbReference>
<dbReference type="InterPro" id="IPR021782">
    <property type="entry name" value="DUF3347"/>
</dbReference>
<evidence type="ECO:0000313" key="1">
    <source>
        <dbReference type="EMBL" id="NSL85617.1"/>
    </source>
</evidence>
<accession>A0A433WEE3</accession>
<comment type="caution">
    <text evidence="1">The sequence shown here is derived from an EMBL/GenBank/DDBJ whole genome shotgun (WGS) entry which is preliminary data.</text>
</comment>
<dbReference type="AlphaFoldDB" id="A0A433WEE3"/>
<sequence length="161" mass="17602">MKKLMFLTALFAAPFARTYAQEAQLSPLLTSYYNIKDALVSSNAANAAGSAADFVKAAKAADMKAMSPAAHTAYMKLQEQLLSDANNISATKDIARQREYFKTLSDNIYQLAKEVKLSATPVYQEYCPMKKASWLSSASGIKNPYYGAQMLTCGKVTDTIK</sequence>
<name>A0A433WEE3_9BACT</name>